<dbReference type="SMART" id="SM00331">
    <property type="entry name" value="PP2C_SIG"/>
    <property type="match status" value="1"/>
</dbReference>
<dbReference type="Proteomes" id="UP000572680">
    <property type="component" value="Unassembled WGS sequence"/>
</dbReference>
<organism evidence="5 6">
    <name type="scientific">Actinomadura namibiensis</name>
    <dbReference type="NCBI Taxonomy" id="182080"/>
    <lineage>
        <taxon>Bacteria</taxon>
        <taxon>Bacillati</taxon>
        <taxon>Actinomycetota</taxon>
        <taxon>Actinomycetes</taxon>
        <taxon>Streptosporangiales</taxon>
        <taxon>Thermomonosporaceae</taxon>
        <taxon>Actinomadura</taxon>
    </lineage>
</organism>
<evidence type="ECO:0000256" key="1">
    <source>
        <dbReference type="ARBA" id="ARBA00022801"/>
    </source>
</evidence>
<keyword evidence="1" id="KW-0378">Hydrolase</keyword>
<dbReference type="Pfam" id="PF07228">
    <property type="entry name" value="SpoIIE"/>
    <property type="match status" value="1"/>
</dbReference>
<evidence type="ECO:0000313" key="6">
    <source>
        <dbReference type="Proteomes" id="UP000572680"/>
    </source>
</evidence>
<dbReference type="InterPro" id="IPR001932">
    <property type="entry name" value="PPM-type_phosphatase-like_dom"/>
</dbReference>
<dbReference type="AlphaFoldDB" id="A0A7W3LP18"/>
<dbReference type="InterPro" id="IPR052016">
    <property type="entry name" value="Bact_Sigma-Reg"/>
</dbReference>
<dbReference type="FunFam" id="3.60.40.10:FF:000058">
    <property type="entry name" value="Stage II sporulation protein E"/>
    <property type="match status" value="1"/>
</dbReference>
<proteinExistence type="predicted"/>
<dbReference type="Gene3D" id="3.60.40.10">
    <property type="entry name" value="PPM-type phosphatase domain"/>
    <property type="match status" value="1"/>
</dbReference>
<dbReference type="InterPro" id="IPR036457">
    <property type="entry name" value="PPM-type-like_dom_sf"/>
</dbReference>
<dbReference type="PANTHER" id="PTHR43156">
    <property type="entry name" value="STAGE II SPORULATION PROTEIN E-RELATED"/>
    <property type="match status" value="1"/>
</dbReference>
<dbReference type="EMBL" id="JACJIA010000004">
    <property type="protein sequence ID" value="MBA8951639.1"/>
    <property type="molecule type" value="Genomic_DNA"/>
</dbReference>
<evidence type="ECO:0000313" key="5">
    <source>
        <dbReference type="EMBL" id="MBA8951639.1"/>
    </source>
</evidence>
<evidence type="ECO:0000256" key="2">
    <source>
        <dbReference type="SAM" id="Phobius"/>
    </source>
</evidence>
<keyword evidence="2" id="KW-0812">Transmembrane</keyword>
<accession>A0A7W3LP18</accession>
<evidence type="ECO:0000256" key="3">
    <source>
        <dbReference type="SAM" id="SignalP"/>
    </source>
</evidence>
<keyword evidence="3" id="KW-0732">Signal</keyword>
<keyword evidence="2" id="KW-0472">Membrane</keyword>
<reference evidence="5 6" key="1">
    <citation type="submission" date="2020-08" db="EMBL/GenBank/DDBJ databases">
        <title>Genomic Encyclopedia of Type Strains, Phase IV (KMG-IV): sequencing the most valuable type-strain genomes for metagenomic binning, comparative biology and taxonomic classification.</title>
        <authorList>
            <person name="Goeker M."/>
        </authorList>
    </citation>
    <scope>NUCLEOTIDE SEQUENCE [LARGE SCALE GENOMIC DNA]</scope>
    <source>
        <strain evidence="5 6">DSM 44197</strain>
    </source>
</reference>
<feature type="transmembrane region" description="Helical" evidence="2">
    <location>
        <begin position="63"/>
        <end position="82"/>
    </location>
</feature>
<dbReference type="PANTHER" id="PTHR43156:SF2">
    <property type="entry name" value="STAGE II SPORULATION PROTEIN E"/>
    <property type="match status" value="1"/>
</dbReference>
<keyword evidence="2" id="KW-1133">Transmembrane helix</keyword>
<protein>
    <submittedName>
        <fullName evidence="5">Serine phosphatase RsbU (Regulator of sigma subunit)</fullName>
    </submittedName>
</protein>
<name>A0A7W3LP18_ACTNM</name>
<feature type="domain" description="PPM-type phosphatase" evidence="4">
    <location>
        <begin position="142"/>
        <end position="363"/>
    </location>
</feature>
<feature type="transmembrane region" description="Helical" evidence="2">
    <location>
        <begin position="88"/>
        <end position="107"/>
    </location>
</feature>
<dbReference type="GO" id="GO:0016791">
    <property type="term" value="F:phosphatase activity"/>
    <property type="evidence" value="ECO:0007669"/>
    <property type="project" value="TreeGrafter"/>
</dbReference>
<gene>
    <name evidence="5" type="ORF">HNR61_003279</name>
</gene>
<evidence type="ECO:0000259" key="4">
    <source>
        <dbReference type="SMART" id="SM00331"/>
    </source>
</evidence>
<comment type="caution">
    <text evidence="5">The sequence shown here is derived from an EMBL/GenBank/DDBJ whole genome shotgun (WGS) entry which is preliminary data.</text>
</comment>
<feature type="signal peptide" evidence="3">
    <location>
        <begin position="1"/>
        <end position="27"/>
    </location>
</feature>
<keyword evidence="6" id="KW-1185">Reference proteome</keyword>
<feature type="transmembrane region" description="Helical" evidence="2">
    <location>
        <begin position="41"/>
        <end position="58"/>
    </location>
</feature>
<feature type="chain" id="PRO_5031042580" evidence="3">
    <location>
        <begin position="28"/>
        <end position="375"/>
    </location>
</feature>
<dbReference type="RefSeq" id="WP_182844006.1">
    <property type="nucleotide sequence ID" value="NZ_BAAALP010000092.1"/>
</dbReference>
<sequence>MIRSHHGPSRTCGNLPAVLAAAGCALAAVTAVDLALPASRTVLALLVAVPALGALWPVRDRHVLLVGAVDLVFVLPLLPRHWDDLPHLVVTVPLGVVCTTGVVALAAHRRARAADAAADLRVIAETMQRAVLRPVPPRVGRVRAQVRYLAAAGPVQVGGDLYDVLDTPFGTRVIIGDVMGKGLTAVEKAIDVLGAFRELARREPGLPGLAGRLDDFLAVRDPDQGFVTALIAEIPADSATVRLVCCGHPPPLVLSGGRIAFVDDLPSSPPLGLLRLSVAEERDARDPCPAGAVTLGAGDRLLLYTDGVTEARDADGAFYPLAERAARIARQGRDRFLDRLKNDLVAHGKGRRQDDAALLLLEFDHAAAPAGAAAR</sequence>
<dbReference type="PROSITE" id="PS51257">
    <property type="entry name" value="PROKAR_LIPOPROTEIN"/>
    <property type="match status" value="1"/>
</dbReference>